<accession>A0A9Q4B1A0</accession>
<dbReference type="GO" id="GO:0009234">
    <property type="term" value="P:menaquinone biosynthetic process"/>
    <property type="evidence" value="ECO:0007669"/>
    <property type="project" value="InterPro"/>
</dbReference>
<dbReference type="RefSeq" id="WP_257821110.1">
    <property type="nucleotide sequence ID" value="NZ_JABXYM010000001.1"/>
</dbReference>
<keyword evidence="2" id="KW-1185">Reference proteome</keyword>
<protein>
    <submittedName>
        <fullName evidence="1">Heptaprenyl diphosphate synthase component 1</fullName>
    </submittedName>
</protein>
<name>A0A9Q4B1A0_SALAG</name>
<gene>
    <name evidence="1" type="ORF">HXA33_08145</name>
</gene>
<dbReference type="Pfam" id="PF07307">
    <property type="entry name" value="HEPPP_synt_1"/>
    <property type="match status" value="1"/>
</dbReference>
<dbReference type="Gene3D" id="1.20.120.1450">
    <property type="match status" value="1"/>
</dbReference>
<evidence type="ECO:0000313" key="2">
    <source>
        <dbReference type="Proteomes" id="UP001057753"/>
    </source>
</evidence>
<comment type="caution">
    <text evidence="1">The sequence shown here is derived from an EMBL/GenBank/DDBJ whole genome shotgun (WGS) entry which is preliminary data.</text>
</comment>
<organism evidence="1 2">
    <name type="scientific">Salipaludibacillus agaradhaerens</name>
    <name type="common">Bacillus agaradhaerens</name>
    <dbReference type="NCBI Taxonomy" id="76935"/>
    <lineage>
        <taxon>Bacteria</taxon>
        <taxon>Bacillati</taxon>
        <taxon>Bacillota</taxon>
        <taxon>Bacilli</taxon>
        <taxon>Bacillales</taxon>
        <taxon>Bacillaceae</taxon>
    </lineage>
</organism>
<evidence type="ECO:0000313" key="1">
    <source>
        <dbReference type="EMBL" id="MCR6096523.1"/>
    </source>
</evidence>
<dbReference type="AlphaFoldDB" id="A0A9Q4B1A0"/>
<dbReference type="EMBL" id="JABXYM010000001">
    <property type="protein sequence ID" value="MCR6096523.1"/>
    <property type="molecule type" value="Genomic_DNA"/>
</dbReference>
<dbReference type="InterPro" id="IPR009920">
    <property type="entry name" value="HEPPP_synth_su1"/>
</dbReference>
<proteinExistence type="predicted"/>
<reference evidence="1" key="1">
    <citation type="submission" date="2020-06" db="EMBL/GenBank/DDBJ databases">
        <title>Insight into the genomes of haloalkaliphilic bacilli from Kenyan soda lakes.</title>
        <authorList>
            <person name="Mwirichia R."/>
            <person name="Villamizar G.C."/>
            <person name="Poehlein A."/>
            <person name="Mugweru J."/>
            <person name="Kipnyargis A."/>
            <person name="Kiplimo D."/>
            <person name="Orwa P."/>
            <person name="Daniel R."/>
        </authorList>
    </citation>
    <scope>NUCLEOTIDE SEQUENCE</scope>
    <source>
        <strain evidence="1">B1096_S55</strain>
    </source>
</reference>
<sequence length="266" mass="30785">MTAYDGHNEELNLVFDSFYKSIKHAYLNKFIENPVIDHDQANMLLIILQKKKYSKKYIHDCILTTLFVQAALDTHERVVIHGLGPESLKTKNQLTVLAGDFYSSLYYHVLSKNEDIALIRALAKAIQQINESKMKVYHSENSSEHLNLNDIKVIHASLLKNVAHLFHLSHWSRIIEEFFLLKLLCSEKASIIERGYCSKESIFGDFTNSFSKKQVLGQLTHLINVTCEGIEKETREENDMTCYVKARMYELIKKFQIEEHCVVEEG</sequence>
<dbReference type="Proteomes" id="UP001057753">
    <property type="component" value="Unassembled WGS sequence"/>
</dbReference>